<reference evidence="2 3" key="1">
    <citation type="submission" date="2023-03" db="EMBL/GenBank/DDBJ databases">
        <title>Genome insight into feeding habits of ladybird beetles.</title>
        <authorList>
            <person name="Li H.-S."/>
            <person name="Huang Y.-H."/>
            <person name="Pang H."/>
        </authorList>
    </citation>
    <scope>NUCLEOTIDE SEQUENCE [LARGE SCALE GENOMIC DNA]</scope>
    <source>
        <strain evidence="2">SYSU_2023b</strain>
        <tissue evidence="2">Whole body</tissue>
    </source>
</reference>
<protein>
    <submittedName>
        <fullName evidence="2">Uncharacterized protein</fullName>
    </submittedName>
</protein>
<accession>A0AAW1TTC7</accession>
<organism evidence="2 3">
    <name type="scientific">Henosepilachna vigintioctopunctata</name>
    <dbReference type="NCBI Taxonomy" id="420089"/>
    <lineage>
        <taxon>Eukaryota</taxon>
        <taxon>Metazoa</taxon>
        <taxon>Ecdysozoa</taxon>
        <taxon>Arthropoda</taxon>
        <taxon>Hexapoda</taxon>
        <taxon>Insecta</taxon>
        <taxon>Pterygota</taxon>
        <taxon>Neoptera</taxon>
        <taxon>Endopterygota</taxon>
        <taxon>Coleoptera</taxon>
        <taxon>Polyphaga</taxon>
        <taxon>Cucujiformia</taxon>
        <taxon>Coccinelloidea</taxon>
        <taxon>Coccinellidae</taxon>
        <taxon>Epilachninae</taxon>
        <taxon>Epilachnini</taxon>
        <taxon>Henosepilachna</taxon>
    </lineage>
</organism>
<keyword evidence="3" id="KW-1185">Reference proteome</keyword>
<dbReference type="EMBL" id="JARQZJ010000007">
    <property type="protein sequence ID" value="KAK9871668.1"/>
    <property type="molecule type" value="Genomic_DNA"/>
</dbReference>
<evidence type="ECO:0000313" key="3">
    <source>
        <dbReference type="Proteomes" id="UP001431783"/>
    </source>
</evidence>
<dbReference type="Proteomes" id="UP001431783">
    <property type="component" value="Unassembled WGS sequence"/>
</dbReference>
<name>A0AAW1TTC7_9CUCU</name>
<feature type="region of interest" description="Disordered" evidence="1">
    <location>
        <begin position="93"/>
        <end position="131"/>
    </location>
</feature>
<evidence type="ECO:0000313" key="2">
    <source>
        <dbReference type="EMBL" id="KAK9871668.1"/>
    </source>
</evidence>
<sequence length="154" mass="17580">MGDESDDVSETSSQKQSYNDVFIENESDKSFSCCSRKCGVVICAFCEKIMHKSCAKRMEYIKFIDEFHINCCQSSENIRTLLQKSEVEIDDQGINLDQTGASNSEKQTPHTKEPEVVWTKVQKKKSEKQKSNLLCMGSRQVNPESKIRGALRRK</sequence>
<feature type="compositionally biased region" description="Polar residues" evidence="1">
    <location>
        <begin position="95"/>
        <end position="106"/>
    </location>
</feature>
<gene>
    <name evidence="2" type="ORF">WA026_014116</name>
</gene>
<comment type="caution">
    <text evidence="2">The sequence shown here is derived from an EMBL/GenBank/DDBJ whole genome shotgun (WGS) entry which is preliminary data.</text>
</comment>
<dbReference type="AlphaFoldDB" id="A0AAW1TTC7"/>
<evidence type="ECO:0000256" key="1">
    <source>
        <dbReference type="SAM" id="MobiDB-lite"/>
    </source>
</evidence>
<proteinExistence type="predicted"/>